<evidence type="ECO:0000313" key="3">
    <source>
        <dbReference type="EnsemblPlants" id="PAC:32932162.CDS.1"/>
    </source>
</evidence>
<feature type="compositionally biased region" description="Polar residues" evidence="1">
    <location>
        <begin position="47"/>
        <end position="62"/>
    </location>
</feature>
<reference evidence="2 4" key="1">
    <citation type="journal article" date="2008" name="Science">
        <title>The Physcomitrella genome reveals evolutionary insights into the conquest of land by plants.</title>
        <authorList>
            <person name="Rensing S."/>
            <person name="Lang D."/>
            <person name="Zimmer A."/>
            <person name="Terry A."/>
            <person name="Salamov A."/>
            <person name="Shapiro H."/>
            <person name="Nishiyama T."/>
            <person name="Perroud P.-F."/>
            <person name="Lindquist E."/>
            <person name="Kamisugi Y."/>
            <person name="Tanahashi T."/>
            <person name="Sakakibara K."/>
            <person name="Fujita T."/>
            <person name="Oishi K."/>
            <person name="Shin-I T."/>
            <person name="Kuroki Y."/>
            <person name="Toyoda A."/>
            <person name="Suzuki Y."/>
            <person name="Hashimoto A."/>
            <person name="Yamaguchi K."/>
            <person name="Sugano A."/>
            <person name="Kohara Y."/>
            <person name="Fujiyama A."/>
            <person name="Anterola A."/>
            <person name="Aoki S."/>
            <person name="Ashton N."/>
            <person name="Barbazuk W.B."/>
            <person name="Barker E."/>
            <person name="Bennetzen J."/>
            <person name="Bezanilla M."/>
            <person name="Blankenship R."/>
            <person name="Cho S.H."/>
            <person name="Dutcher S."/>
            <person name="Estelle M."/>
            <person name="Fawcett J.A."/>
            <person name="Gundlach H."/>
            <person name="Hanada K."/>
            <person name="Heyl A."/>
            <person name="Hicks K.A."/>
            <person name="Hugh J."/>
            <person name="Lohr M."/>
            <person name="Mayer K."/>
            <person name="Melkozernov A."/>
            <person name="Murata T."/>
            <person name="Nelson D."/>
            <person name="Pils B."/>
            <person name="Prigge M."/>
            <person name="Reiss B."/>
            <person name="Renner T."/>
            <person name="Rombauts S."/>
            <person name="Rushton P."/>
            <person name="Sanderfoot A."/>
            <person name="Schween G."/>
            <person name="Shiu S.-H."/>
            <person name="Stueber K."/>
            <person name="Theodoulou F.L."/>
            <person name="Tu H."/>
            <person name="Van de Peer Y."/>
            <person name="Verrier P.J."/>
            <person name="Waters E."/>
            <person name="Wood A."/>
            <person name="Yang L."/>
            <person name="Cove D."/>
            <person name="Cuming A."/>
            <person name="Hasebe M."/>
            <person name="Lucas S."/>
            <person name="Mishler D.B."/>
            <person name="Reski R."/>
            <person name="Grigoriev I."/>
            <person name="Quatrano R.S."/>
            <person name="Boore J.L."/>
        </authorList>
    </citation>
    <scope>NUCLEOTIDE SEQUENCE [LARGE SCALE GENOMIC DNA]</scope>
    <source>
        <strain evidence="3 4">cv. Gransden 2004</strain>
    </source>
</reference>
<proteinExistence type="predicted"/>
<keyword evidence="4" id="KW-1185">Reference proteome</keyword>
<evidence type="ECO:0000313" key="4">
    <source>
        <dbReference type="Proteomes" id="UP000006727"/>
    </source>
</evidence>
<feature type="region of interest" description="Disordered" evidence="1">
    <location>
        <begin position="1"/>
        <end position="62"/>
    </location>
</feature>
<dbReference type="Proteomes" id="UP000006727">
    <property type="component" value="Chromosome 13"/>
</dbReference>
<dbReference type="EnsemblPlants" id="Pp3c13_12590V3.1">
    <property type="protein sequence ID" value="PAC:32932162.CDS.1"/>
    <property type="gene ID" value="Pp3c13_12590"/>
</dbReference>
<dbReference type="AlphaFoldDB" id="A0A2K1JLN6"/>
<feature type="compositionally biased region" description="Basic and acidic residues" evidence="1">
    <location>
        <begin position="27"/>
        <end position="38"/>
    </location>
</feature>
<reference evidence="3" key="3">
    <citation type="submission" date="2020-12" db="UniProtKB">
        <authorList>
            <consortium name="EnsemblPlants"/>
        </authorList>
    </citation>
    <scope>IDENTIFICATION</scope>
</reference>
<dbReference type="Gramene" id="Pp3c13_12590V3.1">
    <property type="protein sequence ID" value="PAC:32932162.CDS.1"/>
    <property type="gene ID" value="Pp3c13_12590"/>
</dbReference>
<dbReference type="InParanoid" id="A0A2K1JLN6"/>
<evidence type="ECO:0000313" key="2">
    <source>
        <dbReference type="EMBL" id="PNR42458.1"/>
    </source>
</evidence>
<accession>A0A2K1JLN6</accession>
<evidence type="ECO:0000256" key="1">
    <source>
        <dbReference type="SAM" id="MobiDB-lite"/>
    </source>
</evidence>
<dbReference type="EMBL" id="ABEU02000013">
    <property type="protein sequence ID" value="PNR42458.1"/>
    <property type="molecule type" value="Genomic_DNA"/>
</dbReference>
<protein>
    <submittedName>
        <fullName evidence="2 3">Uncharacterized protein</fullName>
    </submittedName>
</protein>
<organism evidence="2">
    <name type="scientific">Physcomitrium patens</name>
    <name type="common">Spreading-leaved earth moss</name>
    <name type="synonym">Physcomitrella patens</name>
    <dbReference type="NCBI Taxonomy" id="3218"/>
    <lineage>
        <taxon>Eukaryota</taxon>
        <taxon>Viridiplantae</taxon>
        <taxon>Streptophyta</taxon>
        <taxon>Embryophyta</taxon>
        <taxon>Bryophyta</taxon>
        <taxon>Bryophytina</taxon>
        <taxon>Bryopsida</taxon>
        <taxon>Funariidae</taxon>
        <taxon>Funariales</taxon>
        <taxon>Funariaceae</taxon>
        <taxon>Physcomitrium</taxon>
    </lineage>
</organism>
<feature type="compositionally biased region" description="Basic and acidic residues" evidence="1">
    <location>
        <begin position="1"/>
        <end position="13"/>
    </location>
</feature>
<name>A0A2K1JLN6_PHYPA</name>
<gene>
    <name evidence="2" type="ORF">PHYPA_017288</name>
</gene>
<sequence length="62" mass="7200">MATMHMWEKDGAKKGKRRGHGDDDGDDNRRPGRPEKGGTKPKKQYQKSRWSTLFRTPLFQPT</sequence>
<reference evidence="2 4" key="2">
    <citation type="journal article" date="2018" name="Plant J.">
        <title>The Physcomitrella patens chromosome-scale assembly reveals moss genome structure and evolution.</title>
        <authorList>
            <person name="Lang D."/>
            <person name="Ullrich K.K."/>
            <person name="Murat F."/>
            <person name="Fuchs J."/>
            <person name="Jenkins J."/>
            <person name="Haas F.B."/>
            <person name="Piednoel M."/>
            <person name="Gundlach H."/>
            <person name="Van Bel M."/>
            <person name="Meyberg R."/>
            <person name="Vives C."/>
            <person name="Morata J."/>
            <person name="Symeonidi A."/>
            <person name="Hiss M."/>
            <person name="Muchero W."/>
            <person name="Kamisugi Y."/>
            <person name="Saleh O."/>
            <person name="Blanc G."/>
            <person name="Decker E.L."/>
            <person name="van Gessel N."/>
            <person name="Grimwood J."/>
            <person name="Hayes R.D."/>
            <person name="Graham S.W."/>
            <person name="Gunter L.E."/>
            <person name="McDaniel S.F."/>
            <person name="Hoernstein S.N.W."/>
            <person name="Larsson A."/>
            <person name="Li F.W."/>
            <person name="Perroud P.F."/>
            <person name="Phillips J."/>
            <person name="Ranjan P."/>
            <person name="Rokshar D.S."/>
            <person name="Rothfels C.J."/>
            <person name="Schneider L."/>
            <person name="Shu S."/>
            <person name="Stevenson D.W."/>
            <person name="Thummler F."/>
            <person name="Tillich M."/>
            <person name="Villarreal Aguilar J.C."/>
            <person name="Widiez T."/>
            <person name="Wong G.K."/>
            <person name="Wymore A."/>
            <person name="Zhang Y."/>
            <person name="Zimmer A.D."/>
            <person name="Quatrano R.S."/>
            <person name="Mayer K.F.X."/>
            <person name="Goodstein D."/>
            <person name="Casacuberta J.M."/>
            <person name="Vandepoele K."/>
            <person name="Reski R."/>
            <person name="Cuming A.C."/>
            <person name="Tuskan G.A."/>
            <person name="Maumus F."/>
            <person name="Salse J."/>
            <person name="Schmutz J."/>
            <person name="Rensing S.A."/>
        </authorList>
    </citation>
    <scope>NUCLEOTIDE SEQUENCE [LARGE SCALE GENOMIC DNA]</scope>
    <source>
        <strain evidence="3 4">cv. Gransden 2004</strain>
    </source>
</reference>